<evidence type="ECO:0000313" key="1">
    <source>
        <dbReference type="EMBL" id="KAH7848572.1"/>
    </source>
</evidence>
<reference evidence="1 2" key="1">
    <citation type="journal article" date="2021" name="Hortic Res">
        <title>High-quality reference genome and annotation aids understanding of berry development for evergreen blueberry (Vaccinium darrowii).</title>
        <authorList>
            <person name="Yu J."/>
            <person name="Hulse-Kemp A.M."/>
            <person name="Babiker E."/>
            <person name="Staton M."/>
        </authorList>
    </citation>
    <scope>NUCLEOTIDE SEQUENCE [LARGE SCALE GENOMIC DNA]</scope>
    <source>
        <strain evidence="2">cv. NJ 8807/NJ 8810</strain>
        <tissue evidence="1">Young leaf</tissue>
    </source>
</reference>
<proteinExistence type="predicted"/>
<comment type="caution">
    <text evidence="1">The sequence shown here is derived from an EMBL/GenBank/DDBJ whole genome shotgun (WGS) entry which is preliminary data.</text>
</comment>
<organism evidence="1 2">
    <name type="scientific">Vaccinium darrowii</name>
    <dbReference type="NCBI Taxonomy" id="229202"/>
    <lineage>
        <taxon>Eukaryota</taxon>
        <taxon>Viridiplantae</taxon>
        <taxon>Streptophyta</taxon>
        <taxon>Embryophyta</taxon>
        <taxon>Tracheophyta</taxon>
        <taxon>Spermatophyta</taxon>
        <taxon>Magnoliopsida</taxon>
        <taxon>eudicotyledons</taxon>
        <taxon>Gunneridae</taxon>
        <taxon>Pentapetalae</taxon>
        <taxon>asterids</taxon>
        <taxon>Ericales</taxon>
        <taxon>Ericaceae</taxon>
        <taxon>Vaccinioideae</taxon>
        <taxon>Vaccinieae</taxon>
        <taxon>Vaccinium</taxon>
    </lineage>
</organism>
<protein>
    <submittedName>
        <fullName evidence="1">Uncharacterized protein</fullName>
    </submittedName>
</protein>
<dbReference type="EMBL" id="CM037157">
    <property type="protein sequence ID" value="KAH7848572.1"/>
    <property type="molecule type" value="Genomic_DNA"/>
</dbReference>
<keyword evidence="2" id="KW-1185">Reference proteome</keyword>
<accession>A0ACB7Y634</accession>
<gene>
    <name evidence="1" type="ORF">Vadar_004610</name>
</gene>
<sequence>MRTSCNCALGLLKRTDHSPQGNLLHKNYQGNELCHLRSKSSCKTFEVLIQMHHEYIQAGKGRDVGLNKISFFEAKVARGNGEQTLGRDIYRLGHRFDFFRMLSCYFTTTGFYVSSMMVVLTVCVPIWKTLPFIEWIGEFNHEICKVQRK</sequence>
<name>A0ACB7Y634_9ERIC</name>
<dbReference type="Proteomes" id="UP000828048">
    <property type="component" value="Chromosome 7"/>
</dbReference>
<evidence type="ECO:0000313" key="2">
    <source>
        <dbReference type="Proteomes" id="UP000828048"/>
    </source>
</evidence>